<comment type="caution">
    <text evidence="1">The sequence shown here is derived from an EMBL/GenBank/DDBJ whole genome shotgun (WGS) entry which is preliminary data.</text>
</comment>
<sequence>MTNEKFEDIWDNIILKLFDEITPQKDVFIASRSKYKIYKEYQKQKTFLKLNYMENPNTHLDRHKIAACMLYAIVKVQPIRIKKVSIWRNFWGNKRYSYSFLMLNEYLGLYTAFSIVESFREYEQSIDKCATFQRSGIKLPMTCNGEDYIYNTCLDLYLSKKKNKINILTFANVLFLLEIGEFPEKGNDSLIESEIMK</sequence>
<evidence type="ECO:0000313" key="2">
    <source>
        <dbReference type="Proteomes" id="UP001470752"/>
    </source>
</evidence>
<dbReference type="EMBL" id="JBBNFW010000090">
    <property type="protein sequence ID" value="MEQ2411874.1"/>
    <property type="molecule type" value="Genomic_DNA"/>
</dbReference>
<proteinExistence type="predicted"/>
<evidence type="ECO:0000313" key="1">
    <source>
        <dbReference type="EMBL" id="MEQ2411874.1"/>
    </source>
</evidence>
<gene>
    <name evidence="1" type="ORF">AAAX94_02260</name>
</gene>
<reference evidence="1 2" key="1">
    <citation type="submission" date="2024-04" db="EMBL/GenBank/DDBJ databases">
        <title>Human intestinal bacterial collection.</title>
        <authorList>
            <person name="Pauvert C."/>
            <person name="Hitch T.C.A."/>
            <person name="Clavel T."/>
        </authorList>
    </citation>
    <scope>NUCLEOTIDE SEQUENCE [LARGE SCALE GENOMIC DNA]</scope>
    <source>
        <strain evidence="1 2">CLA-AA-H161</strain>
    </source>
</reference>
<organism evidence="1 2">
    <name type="scientific">Blautia acetigignens</name>
    <dbReference type="NCBI Taxonomy" id="2981783"/>
    <lineage>
        <taxon>Bacteria</taxon>
        <taxon>Bacillati</taxon>
        <taxon>Bacillota</taxon>
        <taxon>Clostridia</taxon>
        <taxon>Lachnospirales</taxon>
        <taxon>Lachnospiraceae</taxon>
        <taxon>Blautia</taxon>
    </lineage>
</organism>
<dbReference type="Proteomes" id="UP001470752">
    <property type="component" value="Unassembled WGS sequence"/>
</dbReference>
<protein>
    <submittedName>
        <fullName evidence="1">Uncharacterized protein</fullName>
    </submittedName>
</protein>
<dbReference type="RefSeq" id="WP_173768341.1">
    <property type="nucleotide sequence ID" value="NZ_JAOQJM010000032.1"/>
</dbReference>
<name>A0ABV1CHK8_9FIRM</name>
<accession>A0ABV1CHK8</accession>
<keyword evidence="2" id="KW-1185">Reference proteome</keyword>